<dbReference type="Pfam" id="PF00724">
    <property type="entry name" value="Oxidored_FMN"/>
    <property type="match status" value="1"/>
</dbReference>
<dbReference type="PANTHER" id="PTHR22893:SF91">
    <property type="entry name" value="NADPH DEHYDROGENASE 2-RELATED"/>
    <property type="match status" value="1"/>
</dbReference>
<dbReference type="AlphaFoldDB" id="A0A8H3HE75"/>
<protein>
    <recommendedName>
        <fullName evidence="1">NADH:flavin oxidoreductase/NADH oxidase N-terminal domain-containing protein</fullName>
    </recommendedName>
</protein>
<evidence type="ECO:0000259" key="1">
    <source>
        <dbReference type="Pfam" id="PF00724"/>
    </source>
</evidence>
<sequence>MPLHAAPKLFSPFKIGDTQLSHRVIMAPLTRYRADKDHVHHDVAVEYYAQRAEIPGTLIISEATFIAPEAGGFDNIPGIWNDKQITAWKKVADAVHAKGSFIVMQLWALGRAAEPEVLEREGHPYVSSSASILERKGRPNISPRELTKAEIQKYVGFYAQAARNAVYVAGFDGVEIHGANGYLVDQFTQDTCNTRTDEYGGSIENRSRFALEVVAAVSEAVGAKRTGIRFSPWGKFQGMRMKNPIPTFTYLVSEIAQRHPEFAYVHFVEPIISGASDAKEQTQDAVWQPRPFLSAGGFTAKSAFIEAETKDTGVVMGRYFISNPDLPERLRCGIALTPYNRKTFYTRGPGAVEGYTDYPRMDTKRHVDIDTSFARVLTLAISKL</sequence>
<dbReference type="EMBL" id="CAJMXA010003613">
    <property type="protein sequence ID" value="CAE6507249.1"/>
    <property type="molecule type" value="Genomic_DNA"/>
</dbReference>
<dbReference type="InterPro" id="IPR045247">
    <property type="entry name" value="Oye-like"/>
</dbReference>
<name>A0A8H3HE75_9AGAM</name>
<evidence type="ECO:0000313" key="2">
    <source>
        <dbReference type="EMBL" id="CAE6507249.1"/>
    </source>
</evidence>
<feature type="domain" description="NADH:flavin oxidoreductase/NADH oxidase N-terminal" evidence="1">
    <location>
        <begin position="8"/>
        <end position="335"/>
    </location>
</feature>
<gene>
    <name evidence="2" type="ORF">RDB_LOCUS121718</name>
</gene>
<dbReference type="SUPFAM" id="SSF51395">
    <property type="entry name" value="FMN-linked oxidoreductases"/>
    <property type="match status" value="1"/>
</dbReference>
<accession>A0A8H3HE75</accession>
<dbReference type="GO" id="GO:0010181">
    <property type="term" value="F:FMN binding"/>
    <property type="evidence" value="ECO:0007669"/>
    <property type="project" value="InterPro"/>
</dbReference>
<reference evidence="2" key="1">
    <citation type="submission" date="2021-01" db="EMBL/GenBank/DDBJ databases">
        <authorList>
            <person name="Kaushik A."/>
        </authorList>
    </citation>
    <scope>NUCLEOTIDE SEQUENCE</scope>
    <source>
        <strain evidence="2">AG6-10EEA</strain>
    </source>
</reference>
<dbReference type="Proteomes" id="UP000663853">
    <property type="component" value="Unassembled WGS sequence"/>
</dbReference>
<dbReference type="Gene3D" id="3.20.20.70">
    <property type="entry name" value="Aldolase class I"/>
    <property type="match status" value="1"/>
</dbReference>
<proteinExistence type="predicted"/>
<dbReference type="InterPro" id="IPR013785">
    <property type="entry name" value="Aldolase_TIM"/>
</dbReference>
<dbReference type="CDD" id="cd02933">
    <property type="entry name" value="OYE_like_FMN"/>
    <property type="match status" value="1"/>
</dbReference>
<dbReference type="FunFam" id="3.20.20.70:FF:000138">
    <property type="entry name" value="NADPH dehydrogenase 1"/>
    <property type="match status" value="1"/>
</dbReference>
<comment type="caution">
    <text evidence="2">The sequence shown here is derived from an EMBL/GenBank/DDBJ whole genome shotgun (WGS) entry which is preliminary data.</text>
</comment>
<dbReference type="GO" id="GO:0003959">
    <property type="term" value="F:NADPH dehydrogenase activity"/>
    <property type="evidence" value="ECO:0007669"/>
    <property type="project" value="TreeGrafter"/>
</dbReference>
<organism evidence="2 3">
    <name type="scientific">Rhizoctonia solani</name>
    <dbReference type="NCBI Taxonomy" id="456999"/>
    <lineage>
        <taxon>Eukaryota</taxon>
        <taxon>Fungi</taxon>
        <taxon>Dikarya</taxon>
        <taxon>Basidiomycota</taxon>
        <taxon>Agaricomycotina</taxon>
        <taxon>Agaricomycetes</taxon>
        <taxon>Cantharellales</taxon>
        <taxon>Ceratobasidiaceae</taxon>
        <taxon>Rhizoctonia</taxon>
    </lineage>
</organism>
<dbReference type="PANTHER" id="PTHR22893">
    <property type="entry name" value="NADH OXIDOREDUCTASE-RELATED"/>
    <property type="match status" value="1"/>
</dbReference>
<evidence type="ECO:0000313" key="3">
    <source>
        <dbReference type="Proteomes" id="UP000663853"/>
    </source>
</evidence>
<dbReference type="InterPro" id="IPR001155">
    <property type="entry name" value="OxRdtase_FMN_N"/>
</dbReference>